<evidence type="ECO:0000313" key="3">
    <source>
        <dbReference type="Proteomes" id="UP000249725"/>
    </source>
</evidence>
<evidence type="ECO:0000313" key="2">
    <source>
        <dbReference type="EMBL" id="RAK52632.1"/>
    </source>
</evidence>
<sequence>MGGSLVHRLVARTWSSVSRLAGLATGKPDAVYFSLESNAGKALALPLLLLCRMRGLRVFVHHHGYSYVRKHDNLIPLIIRAVPDAVHIFQCEKMAIEFDGRYSRRAPAPLTLTNAFLVAQPRPQPRSLDDASIRLGFMSGSHPVEKGLFRALTVAGSTARHHPTTFEVAGPLDDATSKELSKVAHELNVELVLWGAVRESKAAFFSQLDYLLFPSTYRNETQGIVNLEALSYGTPVLGIDQCCVRETIEPFGGAVFESEAEFLARAPATILSTVESTTAQQRSRTNATKQFSSQFDKSTNELAALLAALLQPTPLVPARSSTSARQLADERVN</sequence>
<evidence type="ECO:0000259" key="1">
    <source>
        <dbReference type="Pfam" id="PF00534"/>
    </source>
</evidence>
<keyword evidence="3" id="KW-1185">Reference proteome</keyword>
<dbReference type="Pfam" id="PF00534">
    <property type="entry name" value="Glycos_transf_1"/>
    <property type="match status" value="1"/>
</dbReference>
<dbReference type="AlphaFoldDB" id="A0A328ACZ7"/>
<dbReference type="SUPFAM" id="SSF53756">
    <property type="entry name" value="UDP-Glycosyltransferase/glycogen phosphorylase"/>
    <property type="match status" value="1"/>
</dbReference>
<reference evidence="3" key="1">
    <citation type="submission" date="2018-05" db="EMBL/GenBank/DDBJ databases">
        <authorList>
            <person name="Li X."/>
        </authorList>
    </citation>
    <scope>NUCLEOTIDE SEQUENCE [LARGE SCALE GENOMIC DNA]</scope>
    <source>
        <strain evidence="3">YIM 73061</strain>
    </source>
</reference>
<dbReference type="InterPro" id="IPR001296">
    <property type="entry name" value="Glyco_trans_1"/>
</dbReference>
<feature type="domain" description="Glycosyl transferase family 1" evidence="1">
    <location>
        <begin position="138"/>
        <end position="274"/>
    </location>
</feature>
<dbReference type="Proteomes" id="UP000249725">
    <property type="component" value="Unassembled WGS sequence"/>
</dbReference>
<name>A0A328ACZ7_9CAUL</name>
<accession>A0A328ACZ7</accession>
<comment type="caution">
    <text evidence="2">The sequence shown here is derived from an EMBL/GenBank/DDBJ whole genome shotgun (WGS) entry which is preliminary data.</text>
</comment>
<organism evidence="2 3">
    <name type="scientific">Phenylobacterium deserti</name>
    <dbReference type="NCBI Taxonomy" id="1914756"/>
    <lineage>
        <taxon>Bacteria</taxon>
        <taxon>Pseudomonadati</taxon>
        <taxon>Pseudomonadota</taxon>
        <taxon>Alphaproteobacteria</taxon>
        <taxon>Caulobacterales</taxon>
        <taxon>Caulobacteraceae</taxon>
        <taxon>Phenylobacterium</taxon>
    </lineage>
</organism>
<dbReference type="Gene3D" id="3.40.50.2000">
    <property type="entry name" value="Glycogen Phosphorylase B"/>
    <property type="match status" value="2"/>
</dbReference>
<dbReference type="EMBL" id="QFYR01000002">
    <property type="protein sequence ID" value="RAK52632.1"/>
    <property type="molecule type" value="Genomic_DNA"/>
</dbReference>
<proteinExistence type="predicted"/>
<protein>
    <recommendedName>
        <fullName evidence="1">Glycosyl transferase family 1 domain-containing protein</fullName>
    </recommendedName>
</protein>
<dbReference type="GO" id="GO:0016757">
    <property type="term" value="F:glycosyltransferase activity"/>
    <property type="evidence" value="ECO:0007669"/>
    <property type="project" value="InterPro"/>
</dbReference>
<gene>
    <name evidence="2" type="ORF">DJ018_10535</name>
</gene>